<gene>
    <name evidence="6" type="ORF">METZ01_LOCUS440977</name>
</gene>
<dbReference type="PANTHER" id="PTHR39344">
    <property type="entry name" value="UPF0182 PROTEIN SLL1060"/>
    <property type="match status" value="1"/>
</dbReference>
<accession>A0A382YY60</accession>
<feature type="transmembrane region" description="Helical" evidence="5">
    <location>
        <begin position="119"/>
        <end position="139"/>
    </location>
</feature>
<evidence type="ECO:0000256" key="1">
    <source>
        <dbReference type="ARBA" id="ARBA00022475"/>
    </source>
</evidence>
<evidence type="ECO:0000256" key="4">
    <source>
        <dbReference type="ARBA" id="ARBA00023136"/>
    </source>
</evidence>
<dbReference type="Pfam" id="PF03699">
    <property type="entry name" value="UPF0182"/>
    <property type="match status" value="1"/>
</dbReference>
<dbReference type="InterPro" id="IPR005372">
    <property type="entry name" value="UPF0182"/>
</dbReference>
<keyword evidence="1" id="KW-1003">Cell membrane</keyword>
<evidence type="ECO:0000256" key="3">
    <source>
        <dbReference type="ARBA" id="ARBA00022989"/>
    </source>
</evidence>
<sequence>LLFTAESWGLVDPVLNRDVGWYVFWLPVLRSAVTLAVILTFLLFTLVAAGYAATGAIRWMGNRVNIQERPRLHLGCLLAGFFLLLAVQLTLQRYGLLLDGNSPVQGIFGFSDAEARLPAYQTLAVLCVFASLGTGWGVWKSRLGPVVASLGMVAFGTILIGQLWPSLFQRYWVEPNELESETPYIEYNLEFTRIGFGLDGLQRRAFPYQEEEAVDWARAGEQFAGLPVWNQGPLLATYRELEALFPYYDFGGVTIDRYESA</sequence>
<dbReference type="AlphaFoldDB" id="A0A382YY60"/>
<dbReference type="GO" id="GO:0005576">
    <property type="term" value="C:extracellular region"/>
    <property type="evidence" value="ECO:0007669"/>
    <property type="project" value="TreeGrafter"/>
</dbReference>
<evidence type="ECO:0000256" key="2">
    <source>
        <dbReference type="ARBA" id="ARBA00022692"/>
    </source>
</evidence>
<feature type="non-terminal residue" evidence="6">
    <location>
        <position position="261"/>
    </location>
</feature>
<keyword evidence="2 5" id="KW-0812">Transmembrane</keyword>
<dbReference type="GO" id="GO:0016020">
    <property type="term" value="C:membrane"/>
    <property type="evidence" value="ECO:0007669"/>
    <property type="project" value="InterPro"/>
</dbReference>
<feature type="non-terminal residue" evidence="6">
    <location>
        <position position="1"/>
    </location>
</feature>
<keyword evidence="3 5" id="KW-1133">Transmembrane helix</keyword>
<reference evidence="6" key="1">
    <citation type="submission" date="2018-05" db="EMBL/GenBank/DDBJ databases">
        <authorList>
            <person name="Lanie J.A."/>
            <person name="Ng W.-L."/>
            <person name="Kazmierczak K.M."/>
            <person name="Andrzejewski T.M."/>
            <person name="Davidsen T.M."/>
            <person name="Wayne K.J."/>
            <person name="Tettelin H."/>
            <person name="Glass J.I."/>
            <person name="Rusch D."/>
            <person name="Podicherti R."/>
            <person name="Tsui H.-C.T."/>
            <person name="Winkler M.E."/>
        </authorList>
    </citation>
    <scope>NUCLEOTIDE SEQUENCE</scope>
</reference>
<proteinExistence type="predicted"/>
<dbReference type="EMBL" id="UINC01179442">
    <property type="protein sequence ID" value="SVD88123.1"/>
    <property type="molecule type" value="Genomic_DNA"/>
</dbReference>
<keyword evidence="4 5" id="KW-0472">Membrane</keyword>
<protein>
    <submittedName>
        <fullName evidence="6">Uncharacterized protein</fullName>
    </submittedName>
</protein>
<dbReference type="PANTHER" id="PTHR39344:SF1">
    <property type="entry name" value="UPF0182 PROTEIN SLL1060"/>
    <property type="match status" value="1"/>
</dbReference>
<feature type="transmembrane region" description="Helical" evidence="5">
    <location>
        <begin position="146"/>
        <end position="164"/>
    </location>
</feature>
<feature type="transmembrane region" description="Helical" evidence="5">
    <location>
        <begin position="72"/>
        <end position="91"/>
    </location>
</feature>
<evidence type="ECO:0000313" key="6">
    <source>
        <dbReference type="EMBL" id="SVD88123.1"/>
    </source>
</evidence>
<feature type="transmembrane region" description="Helical" evidence="5">
    <location>
        <begin position="20"/>
        <end position="51"/>
    </location>
</feature>
<organism evidence="6">
    <name type="scientific">marine metagenome</name>
    <dbReference type="NCBI Taxonomy" id="408172"/>
    <lineage>
        <taxon>unclassified sequences</taxon>
        <taxon>metagenomes</taxon>
        <taxon>ecological metagenomes</taxon>
    </lineage>
</organism>
<name>A0A382YY60_9ZZZZ</name>
<evidence type="ECO:0000256" key="5">
    <source>
        <dbReference type="SAM" id="Phobius"/>
    </source>
</evidence>